<dbReference type="InterPro" id="IPR036061">
    <property type="entry name" value="CheW-like_dom_sf"/>
</dbReference>
<dbReference type="InterPro" id="IPR002545">
    <property type="entry name" value="CheW-lke_dom"/>
</dbReference>
<gene>
    <name evidence="2" type="ORF">OM076_31435</name>
</gene>
<evidence type="ECO:0000313" key="3">
    <source>
        <dbReference type="Proteomes" id="UP001149140"/>
    </source>
</evidence>
<dbReference type="GO" id="GO:0006935">
    <property type="term" value="P:chemotaxis"/>
    <property type="evidence" value="ECO:0007669"/>
    <property type="project" value="InterPro"/>
</dbReference>
<accession>A0A9X3MXY4</accession>
<proteinExistence type="predicted"/>
<dbReference type="Gene3D" id="2.30.30.40">
    <property type="entry name" value="SH3 Domains"/>
    <property type="match status" value="1"/>
</dbReference>
<dbReference type="PANTHER" id="PTHR22617:SF23">
    <property type="entry name" value="CHEMOTAXIS PROTEIN CHEW"/>
    <property type="match status" value="1"/>
</dbReference>
<dbReference type="AlphaFoldDB" id="A0A9X3MXY4"/>
<sequence>MGRERSAGDDVELVAVVVGGQSWAFPLAAVARVVGMVAVSPLPESPMGIRGAVNVGGEIVPVLDLDLRIGRPTTERGPSARLVLARTNTRRVALPVDDVLGVISIERGRIGPPVEQSPAPMAGVASLEDGVLAIYDLDAFLTADDEVALDAALTGAAR</sequence>
<dbReference type="PROSITE" id="PS50851">
    <property type="entry name" value="CHEW"/>
    <property type="match status" value="1"/>
</dbReference>
<dbReference type="GO" id="GO:0007165">
    <property type="term" value="P:signal transduction"/>
    <property type="evidence" value="ECO:0007669"/>
    <property type="project" value="InterPro"/>
</dbReference>
<dbReference type="Pfam" id="PF01584">
    <property type="entry name" value="CheW"/>
    <property type="match status" value="1"/>
</dbReference>
<evidence type="ECO:0000313" key="2">
    <source>
        <dbReference type="EMBL" id="MDA0164824.1"/>
    </source>
</evidence>
<evidence type="ECO:0000259" key="1">
    <source>
        <dbReference type="PROSITE" id="PS50851"/>
    </source>
</evidence>
<dbReference type="RefSeq" id="WP_270044075.1">
    <property type="nucleotide sequence ID" value="NZ_JAPDOD010000038.1"/>
</dbReference>
<protein>
    <submittedName>
        <fullName evidence="2">Chemotaxis protein CheW</fullName>
    </submittedName>
</protein>
<dbReference type="EMBL" id="JAPDOD010000038">
    <property type="protein sequence ID" value="MDA0164824.1"/>
    <property type="molecule type" value="Genomic_DNA"/>
</dbReference>
<keyword evidence="3" id="KW-1185">Reference proteome</keyword>
<dbReference type="GO" id="GO:0005829">
    <property type="term" value="C:cytosol"/>
    <property type="evidence" value="ECO:0007669"/>
    <property type="project" value="TreeGrafter"/>
</dbReference>
<feature type="domain" description="CheW-like" evidence="1">
    <location>
        <begin position="10"/>
        <end position="146"/>
    </location>
</feature>
<dbReference type="SMART" id="SM00260">
    <property type="entry name" value="CheW"/>
    <property type="match status" value="1"/>
</dbReference>
<dbReference type="Proteomes" id="UP001149140">
    <property type="component" value="Unassembled WGS sequence"/>
</dbReference>
<dbReference type="SUPFAM" id="SSF50341">
    <property type="entry name" value="CheW-like"/>
    <property type="match status" value="1"/>
</dbReference>
<dbReference type="InterPro" id="IPR039315">
    <property type="entry name" value="CheW"/>
</dbReference>
<reference evidence="2" key="1">
    <citation type="submission" date="2022-10" db="EMBL/GenBank/DDBJ databases">
        <title>The WGS of Solirubrobacter ginsenosidimutans DSM 21036.</title>
        <authorList>
            <person name="Jiang Z."/>
        </authorList>
    </citation>
    <scope>NUCLEOTIDE SEQUENCE</scope>
    <source>
        <strain evidence="2">DSM 21036</strain>
    </source>
</reference>
<dbReference type="PANTHER" id="PTHR22617">
    <property type="entry name" value="CHEMOTAXIS SENSOR HISTIDINE KINASE-RELATED"/>
    <property type="match status" value="1"/>
</dbReference>
<name>A0A9X3MXY4_9ACTN</name>
<comment type="caution">
    <text evidence="2">The sequence shown here is derived from an EMBL/GenBank/DDBJ whole genome shotgun (WGS) entry which is preliminary data.</text>
</comment>
<organism evidence="2 3">
    <name type="scientific">Solirubrobacter ginsenosidimutans</name>
    <dbReference type="NCBI Taxonomy" id="490573"/>
    <lineage>
        <taxon>Bacteria</taxon>
        <taxon>Bacillati</taxon>
        <taxon>Actinomycetota</taxon>
        <taxon>Thermoleophilia</taxon>
        <taxon>Solirubrobacterales</taxon>
        <taxon>Solirubrobacteraceae</taxon>
        <taxon>Solirubrobacter</taxon>
    </lineage>
</organism>
<dbReference type="Gene3D" id="2.40.50.180">
    <property type="entry name" value="CheA-289, Domain 4"/>
    <property type="match status" value="1"/>
</dbReference>